<comment type="similarity">
    <text evidence="1">Belongs to the class IV-like SAM-binding methyltransferase superfamily. RNA methyltransferase TrmH family.</text>
</comment>
<dbReference type="AlphaFoldDB" id="A0A7X0MX66"/>
<dbReference type="GO" id="GO:0005829">
    <property type="term" value="C:cytosol"/>
    <property type="evidence" value="ECO:0007669"/>
    <property type="project" value="TreeGrafter"/>
</dbReference>
<feature type="domain" description="tRNA/rRNA methyltransferase SpoU type" evidence="6">
    <location>
        <begin position="16"/>
        <end position="165"/>
    </location>
</feature>
<evidence type="ECO:0000256" key="1">
    <source>
        <dbReference type="ARBA" id="ARBA00007228"/>
    </source>
</evidence>
<evidence type="ECO:0000256" key="3">
    <source>
        <dbReference type="ARBA" id="ARBA00022679"/>
    </source>
</evidence>
<evidence type="ECO:0000256" key="5">
    <source>
        <dbReference type="RuleBase" id="RU362024"/>
    </source>
</evidence>
<dbReference type="EMBL" id="JACHHT010000003">
    <property type="protein sequence ID" value="MBB6523158.1"/>
    <property type="molecule type" value="Genomic_DNA"/>
</dbReference>
<comment type="function">
    <text evidence="5">Catalyzes the formation of 2'O-methylated cytidine (Cm32) or 2'O-methylated uridine (Um32) at position 32 in tRNA.</text>
</comment>
<dbReference type="Gene3D" id="1.10.8.590">
    <property type="match status" value="1"/>
</dbReference>
<dbReference type="InterPro" id="IPR029026">
    <property type="entry name" value="tRNA_m1G_MTases_N"/>
</dbReference>
<dbReference type="InterPro" id="IPR004384">
    <property type="entry name" value="RNA_MeTrfase_TrmJ/LasT"/>
</dbReference>
<keyword evidence="4 5" id="KW-0949">S-adenosyl-L-methionine</keyword>
<dbReference type="SUPFAM" id="SSF75217">
    <property type="entry name" value="alpha/beta knot"/>
    <property type="match status" value="1"/>
</dbReference>
<gene>
    <name evidence="5" type="primary">trmJ</name>
    <name evidence="7" type="ORF">HNR48_003460</name>
</gene>
<dbReference type="GO" id="GO:0160206">
    <property type="term" value="F:tRNA (cytidine(32)/uridine(32)-2'-O)-methyltransferase activity"/>
    <property type="evidence" value="ECO:0007669"/>
    <property type="project" value="UniProtKB-EC"/>
</dbReference>
<dbReference type="Proteomes" id="UP000528457">
    <property type="component" value="Unassembled WGS sequence"/>
</dbReference>
<evidence type="ECO:0000256" key="4">
    <source>
        <dbReference type="ARBA" id="ARBA00022691"/>
    </source>
</evidence>
<keyword evidence="5" id="KW-0963">Cytoplasm</keyword>
<dbReference type="PIRSF" id="PIRSF004808">
    <property type="entry name" value="LasT"/>
    <property type="match status" value="1"/>
</dbReference>
<comment type="subunit">
    <text evidence="5">Homodimer.</text>
</comment>
<keyword evidence="2 5" id="KW-0489">Methyltransferase</keyword>
<dbReference type="InParanoid" id="A0A7X0MX66"/>
<dbReference type="FunCoup" id="A0A7X0MX66">
    <property type="interactions" value="190"/>
</dbReference>
<dbReference type="GO" id="GO:0002128">
    <property type="term" value="P:tRNA nucleoside ribose methylation"/>
    <property type="evidence" value="ECO:0007669"/>
    <property type="project" value="TreeGrafter"/>
</dbReference>
<keyword evidence="8" id="KW-1185">Reference proteome</keyword>
<dbReference type="EC" id="2.1.1.200" evidence="5"/>
<dbReference type="InterPro" id="IPR001537">
    <property type="entry name" value="SpoU_MeTrfase"/>
</dbReference>
<dbReference type="CDD" id="cd18093">
    <property type="entry name" value="SpoU-like_TrmJ"/>
    <property type="match status" value="1"/>
</dbReference>
<accession>A0A7X0MX66</accession>
<name>A0A7X0MX66_9GAMM</name>
<dbReference type="RefSeq" id="WP_166843733.1">
    <property type="nucleotide sequence ID" value="NZ_JAAONY010000003.1"/>
</dbReference>
<organism evidence="7 8">
    <name type="scientific">Pseudoteredinibacter isoporae</name>
    <dbReference type="NCBI Taxonomy" id="570281"/>
    <lineage>
        <taxon>Bacteria</taxon>
        <taxon>Pseudomonadati</taxon>
        <taxon>Pseudomonadota</taxon>
        <taxon>Gammaproteobacteria</taxon>
        <taxon>Cellvibrionales</taxon>
        <taxon>Cellvibrionaceae</taxon>
        <taxon>Pseudoteredinibacter</taxon>
    </lineage>
</organism>
<evidence type="ECO:0000313" key="7">
    <source>
        <dbReference type="EMBL" id="MBB6523158.1"/>
    </source>
</evidence>
<evidence type="ECO:0000259" key="6">
    <source>
        <dbReference type="Pfam" id="PF00588"/>
    </source>
</evidence>
<evidence type="ECO:0000256" key="2">
    <source>
        <dbReference type="ARBA" id="ARBA00022603"/>
    </source>
</evidence>
<dbReference type="Gene3D" id="3.40.1280.10">
    <property type="match status" value="1"/>
</dbReference>
<comment type="subcellular location">
    <subcellularLocation>
        <location evidence="5">Cytoplasm</location>
    </subcellularLocation>
</comment>
<reference evidence="7 8" key="1">
    <citation type="submission" date="2020-08" db="EMBL/GenBank/DDBJ databases">
        <title>Genomic Encyclopedia of Type Strains, Phase IV (KMG-IV): sequencing the most valuable type-strain genomes for metagenomic binning, comparative biology and taxonomic classification.</title>
        <authorList>
            <person name="Goeker M."/>
        </authorList>
    </citation>
    <scope>NUCLEOTIDE SEQUENCE [LARGE SCALE GENOMIC DNA]</scope>
    <source>
        <strain evidence="7 8">DSM 22368</strain>
    </source>
</reference>
<dbReference type="NCBIfam" id="TIGR00050">
    <property type="entry name" value="rRNA_methyl_1"/>
    <property type="match status" value="1"/>
</dbReference>
<keyword evidence="3 7" id="KW-0808">Transferase</keyword>
<keyword evidence="5" id="KW-0819">tRNA processing</keyword>
<dbReference type="GO" id="GO:0003723">
    <property type="term" value="F:RNA binding"/>
    <property type="evidence" value="ECO:0007669"/>
    <property type="project" value="InterPro"/>
</dbReference>
<comment type="caution">
    <text evidence="7">The sequence shown here is derived from an EMBL/GenBank/DDBJ whole genome shotgun (WGS) entry which is preliminary data.</text>
</comment>
<dbReference type="PANTHER" id="PTHR42786">
    <property type="entry name" value="TRNA/RRNA METHYLTRANSFERASE"/>
    <property type="match status" value="1"/>
</dbReference>
<comment type="catalytic activity">
    <reaction evidence="5">
        <text>uridine(32) in tRNA + S-adenosyl-L-methionine = 2'-O-methyluridine(32) in tRNA + S-adenosyl-L-homocysteine + H(+)</text>
        <dbReference type="Rhea" id="RHEA:42936"/>
        <dbReference type="Rhea" id="RHEA-COMP:10107"/>
        <dbReference type="Rhea" id="RHEA-COMP:10290"/>
        <dbReference type="ChEBI" id="CHEBI:15378"/>
        <dbReference type="ChEBI" id="CHEBI:57856"/>
        <dbReference type="ChEBI" id="CHEBI:59789"/>
        <dbReference type="ChEBI" id="CHEBI:65315"/>
        <dbReference type="ChEBI" id="CHEBI:74478"/>
        <dbReference type="EC" id="2.1.1.200"/>
    </reaction>
</comment>
<dbReference type="Pfam" id="PF00588">
    <property type="entry name" value="SpoU_methylase"/>
    <property type="match status" value="1"/>
</dbReference>
<proteinExistence type="inferred from homology"/>
<dbReference type="NCBIfam" id="NF011694">
    <property type="entry name" value="PRK15114.1"/>
    <property type="match status" value="1"/>
</dbReference>
<sequence length="267" mass="30310">MADSLAPENSQRLQKIRIVLVNTSHPGNIGGVARAMKNMGMASLYLVAPKEYPADKAVWRASNAVDVLDGAVVVDTLDEAIAGCGLVVGTSARDRRIPWPMLTPRECGERAWAEAEEHDVALVFGREDRGLTNEELQKCNYHVHIPSNPEYSSLNLGAAVQVLSYEMRLACLEYEREGKALSFDDWDMPPAKTEAMEHYYEHLQQTLERIGFLEPDNPRQTMTRLRRLYSRVRMDEMELNILRGVLTAMQNYVYHTENKLKSKESER</sequence>
<dbReference type="InterPro" id="IPR029028">
    <property type="entry name" value="Alpha/beta_knot_MTases"/>
</dbReference>
<dbReference type="PANTHER" id="PTHR42786:SF2">
    <property type="entry name" value="TRNA (CYTIDINE_URIDINE-2'-O-)-METHYLTRANSFERASE TRMJ"/>
    <property type="match status" value="1"/>
</dbReference>
<comment type="catalytic activity">
    <reaction evidence="5">
        <text>cytidine(32) in tRNA + S-adenosyl-L-methionine = 2'-O-methylcytidine(32) in tRNA + S-adenosyl-L-homocysteine + H(+)</text>
        <dbReference type="Rhea" id="RHEA:42932"/>
        <dbReference type="Rhea" id="RHEA-COMP:10288"/>
        <dbReference type="Rhea" id="RHEA-COMP:10289"/>
        <dbReference type="ChEBI" id="CHEBI:15378"/>
        <dbReference type="ChEBI" id="CHEBI:57856"/>
        <dbReference type="ChEBI" id="CHEBI:59789"/>
        <dbReference type="ChEBI" id="CHEBI:74495"/>
        <dbReference type="ChEBI" id="CHEBI:82748"/>
        <dbReference type="EC" id="2.1.1.200"/>
    </reaction>
</comment>
<dbReference type="FunFam" id="3.40.1280.10:FF:000006">
    <property type="entry name" value="Uncharacterized tRNA/rRNA methyltransferase HI_0380"/>
    <property type="match status" value="1"/>
</dbReference>
<evidence type="ECO:0000313" key="8">
    <source>
        <dbReference type="Proteomes" id="UP000528457"/>
    </source>
</evidence>
<protein>
    <recommendedName>
        <fullName evidence="5">tRNA (cytidine/uridine-2'-O-)-methyltransferase TrmJ</fullName>
        <ecNumber evidence="5">2.1.1.200</ecNumber>
    </recommendedName>
    <alternativeName>
        <fullName evidence="5">tRNA (cytidine(32)/uridine(32)-2'-O)-methyltransferase</fullName>
    </alternativeName>
    <alternativeName>
        <fullName evidence="5">tRNA Cm32/Um32 methyltransferase</fullName>
    </alternativeName>
</protein>